<proteinExistence type="predicted"/>
<gene>
    <name evidence="1" type="ORF">FK004_02855</name>
</gene>
<keyword evidence="2" id="KW-1185">Reference proteome</keyword>
<dbReference type="EMBL" id="CP020919">
    <property type="protein sequence ID" value="AWG24235.1"/>
    <property type="molecule type" value="Genomic_DNA"/>
</dbReference>
<protein>
    <submittedName>
        <fullName evidence="1">Uncharacterized protein</fullName>
    </submittedName>
</protein>
<dbReference type="AlphaFoldDB" id="A0A2S1LKG1"/>
<dbReference type="OrthoDB" id="47198at2"/>
<name>A0A2S1LKG1_9FLAO</name>
<sequence length="68" mass="7540">MKNYYVNTKAQSNGDHEVHTEDCSYLPSTANQKSLGKFSNCKDAVTEAKKTYTQSNGCKTCCPDCHTN</sequence>
<organism evidence="1 2">
    <name type="scientific">Flavobacterium kingsejongi</name>
    <dbReference type="NCBI Taxonomy" id="1678728"/>
    <lineage>
        <taxon>Bacteria</taxon>
        <taxon>Pseudomonadati</taxon>
        <taxon>Bacteroidota</taxon>
        <taxon>Flavobacteriia</taxon>
        <taxon>Flavobacteriales</taxon>
        <taxon>Flavobacteriaceae</taxon>
        <taxon>Flavobacterium</taxon>
    </lineage>
</organism>
<dbReference type="RefSeq" id="WP_108735887.1">
    <property type="nucleotide sequence ID" value="NZ_CP020919.1"/>
</dbReference>
<evidence type="ECO:0000313" key="2">
    <source>
        <dbReference type="Proteomes" id="UP000244677"/>
    </source>
</evidence>
<dbReference type="KEGG" id="fki:FK004_02855"/>
<reference evidence="1 2" key="1">
    <citation type="submission" date="2017-04" db="EMBL/GenBank/DDBJ databases">
        <title>Complete genome sequence of Flavobacterium kingsejong AJ004.</title>
        <authorList>
            <person name="Lee P.C."/>
        </authorList>
    </citation>
    <scope>NUCLEOTIDE SEQUENCE [LARGE SCALE GENOMIC DNA]</scope>
    <source>
        <strain evidence="1 2">AJ004</strain>
    </source>
</reference>
<accession>A0A2S1LKG1</accession>
<dbReference type="Proteomes" id="UP000244677">
    <property type="component" value="Chromosome"/>
</dbReference>
<evidence type="ECO:0000313" key="1">
    <source>
        <dbReference type="EMBL" id="AWG24235.1"/>
    </source>
</evidence>